<proteinExistence type="predicted"/>
<evidence type="ECO:0000313" key="3">
    <source>
        <dbReference type="Proteomes" id="UP001163846"/>
    </source>
</evidence>
<dbReference type="EMBL" id="MU805963">
    <property type="protein sequence ID" value="KAJ3843976.1"/>
    <property type="molecule type" value="Genomic_DNA"/>
</dbReference>
<keyword evidence="3" id="KW-1185">Reference proteome</keyword>
<reference evidence="2" key="1">
    <citation type="submission" date="2022-08" db="EMBL/GenBank/DDBJ databases">
        <authorList>
            <consortium name="DOE Joint Genome Institute"/>
            <person name="Min B."/>
            <person name="Riley R."/>
            <person name="Sierra-Patev S."/>
            <person name="Naranjo-Ortiz M."/>
            <person name="Looney B."/>
            <person name="Konkel Z."/>
            <person name="Slot J.C."/>
            <person name="Sakamoto Y."/>
            <person name="Steenwyk J.L."/>
            <person name="Rokas A."/>
            <person name="Carro J."/>
            <person name="Camarero S."/>
            <person name="Ferreira P."/>
            <person name="Molpeceres G."/>
            <person name="Ruiz-Duenas F.J."/>
            <person name="Serrano A."/>
            <person name="Henrissat B."/>
            <person name="Drula E."/>
            <person name="Hughes K.W."/>
            <person name="Mata J.L."/>
            <person name="Ishikawa N.K."/>
            <person name="Vargas-Isla R."/>
            <person name="Ushijima S."/>
            <person name="Smith C.A."/>
            <person name="Ahrendt S."/>
            <person name="Andreopoulos W."/>
            <person name="He G."/>
            <person name="Labutti K."/>
            <person name="Lipzen A."/>
            <person name="Ng V."/>
            <person name="Sandor L."/>
            <person name="Barry K."/>
            <person name="Martinez A.T."/>
            <person name="Xiao Y."/>
            <person name="Gibbons J.G."/>
            <person name="Terashima K."/>
            <person name="Hibbett D.S."/>
            <person name="Grigoriev I.V."/>
        </authorList>
    </citation>
    <scope>NUCLEOTIDE SEQUENCE</scope>
    <source>
        <strain evidence="2">TFB9207</strain>
    </source>
</reference>
<evidence type="ECO:0000313" key="2">
    <source>
        <dbReference type="EMBL" id="KAJ3843976.1"/>
    </source>
</evidence>
<evidence type="ECO:0000256" key="1">
    <source>
        <dbReference type="SAM" id="MobiDB-lite"/>
    </source>
</evidence>
<protein>
    <submittedName>
        <fullName evidence="2">Uncharacterized protein</fullName>
    </submittedName>
</protein>
<name>A0AA38UKC0_9AGAR</name>
<gene>
    <name evidence="2" type="ORF">F5878DRAFT_603285</name>
</gene>
<comment type="caution">
    <text evidence="2">The sequence shown here is derived from an EMBL/GenBank/DDBJ whole genome shotgun (WGS) entry which is preliminary data.</text>
</comment>
<dbReference type="Proteomes" id="UP001163846">
    <property type="component" value="Unassembled WGS sequence"/>
</dbReference>
<accession>A0AA38UKC0</accession>
<sequence>MNMERRNRTEVQGTKRARDNAGPASKELPAAKHPRFMPDIIEKLRSRIGPVEVRIHDGLWDLAKHHRYLHLALFTDRNLTFINNHWTSFKSAKVLIGATKTTLPVLKDITDQLGLPDPEVDSTEGLSYPSFQQAVKNYYSFEKECDKNGAEGTRARWTQNHFIFFVNQHNAEAYYHFWKPREYRLRMERQDYDLGFEIGSYEMQWALVEEEARCHFDSTTPKGSYSPHHSSDTDVGRTTKLMLSLIHYHPNLFT</sequence>
<feature type="region of interest" description="Disordered" evidence="1">
    <location>
        <begin position="1"/>
        <end position="32"/>
    </location>
</feature>
<dbReference type="AlphaFoldDB" id="A0AA38UKC0"/>
<organism evidence="2 3">
    <name type="scientific">Lentinula raphanica</name>
    <dbReference type="NCBI Taxonomy" id="153919"/>
    <lineage>
        <taxon>Eukaryota</taxon>
        <taxon>Fungi</taxon>
        <taxon>Dikarya</taxon>
        <taxon>Basidiomycota</taxon>
        <taxon>Agaricomycotina</taxon>
        <taxon>Agaricomycetes</taxon>
        <taxon>Agaricomycetidae</taxon>
        <taxon>Agaricales</taxon>
        <taxon>Marasmiineae</taxon>
        <taxon>Omphalotaceae</taxon>
        <taxon>Lentinula</taxon>
    </lineage>
</organism>